<accession>D3AG16</accession>
<organism evidence="1 2">
    <name type="scientific">Hungatella hathewayi DSM 13479</name>
    <dbReference type="NCBI Taxonomy" id="566550"/>
    <lineage>
        <taxon>Bacteria</taxon>
        <taxon>Bacillati</taxon>
        <taxon>Bacillota</taxon>
        <taxon>Clostridia</taxon>
        <taxon>Lachnospirales</taxon>
        <taxon>Lachnospiraceae</taxon>
        <taxon>Hungatella</taxon>
    </lineage>
</organism>
<proteinExistence type="predicted"/>
<reference evidence="1 2" key="1">
    <citation type="submission" date="2010-01" db="EMBL/GenBank/DDBJ databases">
        <authorList>
            <person name="Weinstock G."/>
            <person name="Sodergren E."/>
            <person name="Clifton S."/>
            <person name="Fulton L."/>
            <person name="Fulton B."/>
            <person name="Courtney L."/>
            <person name="Fronick C."/>
            <person name="Harrison M."/>
            <person name="Strong C."/>
            <person name="Farmer C."/>
            <person name="Delahaunty K."/>
            <person name="Markovic C."/>
            <person name="Hall O."/>
            <person name="Minx P."/>
            <person name="Tomlinson C."/>
            <person name="Mitreva M."/>
            <person name="Nelson J."/>
            <person name="Hou S."/>
            <person name="Wollam A."/>
            <person name="Pepin K.H."/>
            <person name="Johnson M."/>
            <person name="Bhonagiri V."/>
            <person name="Nash W.E."/>
            <person name="Warren W."/>
            <person name="Chinwalla A."/>
            <person name="Mardis E.R."/>
            <person name="Wilson R.K."/>
        </authorList>
    </citation>
    <scope>NUCLEOTIDE SEQUENCE [LARGE SCALE GENOMIC DNA]</scope>
    <source>
        <strain evidence="1 2">DSM 13479</strain>
    </source>
</reference>
<gene>
    <name evidence="1" type="ORF">CLOSTHATH_02552</name>
</gene>
<dbReference type="HOGENOM" id="CLU_2806628_0_0_9"/>
<dbReference type="Proteomes" id="UP000004968">
    <property type="component" value="Unassembled WGS sequence"/>
</dbReference>
<comment type="caution">
    <text evidence="1">The sequence shown here is derived from an EMBL/GenBank/DDBJ whole genome shotgun (WGS) entry which is preliminary data.</text>
</comment>
<name>D3AG16_9FIRM</name>
<dbReference type="EMBL" id="ACIO01000203">
    <property type="protein sequence ID" value="EFC99241.1"/>
    <property type="molecule type" value="Genomic_DNA"/>
</dbReference>
<evidence type="ECO:0000313" key="1">
    <source>
        <dbReference type="EMBL" id="EFC99241.1"/>
    </source>
</evidence>
<dbReference type="AlphaFoldDB" id="D3AG16"/>
<protein>
    <submittedName>
        <fullName evidence="1">Uncharacterized protein</fullName>
    </submittedName>
</protein>
<evidence type="ECO:0000313" key="2">
    <source>
        <dbReference type="Proteomes" id="UP000004968"/>
    </source>
</evidence>
<sequence>MKAERLLYFQIMNKNTLTNFFQAVIFYTYNGGDVREFHRGERSGQGFWHITPLFRFTGIREERETPL</sequence>